<feature type="compositionally biased region" description="Low complexity" evidence="2">
    <location>
        <begin position="287"/>
        <end position="302"/>
    </location>
</feature>
<feature type="region of interest" description="Disordered" evidence="2">
    <location>
        <begin position="1"/>
        <end position="57"/>
    </location>
</feature>
<comment type="similarity">
    <text evidence="1">Belongs to the TRAFAC class TrmE-Era-EngA-EngB-Septin-like GTPase superfamily. Septin GTPase family.</text>
</comment>
<feature type="compositionally biased region" description="Basic and acidic residues" evidence="2">
    <location>
        <begin position="43"/>
        <end position="57"/>
    </location>
</feature>
<dbReference type="RefSeq" id="XP_025531056.1">
    <property type="nucleotide sequence ID" value="XM_025669650.1"/>
</dbReference>
<name>A0A8T8XCL7_ASPJA</name>
<dbReference type="Gene3D" id="3.40.50.300">
    <property type="entry name" value="P-loop containing nucleotide triphosphate hydrolases"/>
    <property type="match status" value="1"/>
</dbReference>
<organism evidence="4 5">
    <name type="scientific">Aspergillus japonicus CBS 114.51</name>
    <dbReference type="NCBI Taxonomy" id="1448312"/>
    <lineage>
        <taxon>Eukaryota</taxon>
        <taxon>Fungi</taxon>
        <taxon>Dikarya</taxon>
        <taxon>Ascomycota</taxon>
        <taxon>Pezizomycotina</taxon>
        <taxon>Eurotiomycetes</taxon>
        <taxon>Eurotiomycetidae</taxon>
        <taxon>Eurotiales</taxon>
        <taxon>Aspergillaceae</taxon>
        <taxon>Aspergillus</taxon>
        <taxon>Aspergillus subgen. Circumdati</taxon>
    </lineage>
</organism>
<dbReference type="EMBL" id="KZ824776">
    <property type="protein sequence ID" value="RAH85162.1"/>
    <property type="molecule type" value="Genomic_DNA"/>
</dbReference>
<accession>A0A8T8XCL7</accession>
<dbReference type="InterPro" id="IPR030379">
    <property type="entry name" value="G_SEPTIN_dom"/>
</dbReference>
<gene>
    <name evidence="4" type="ORF">BO86DRAFT_356082</name>
</gene>
<dbReference type="PANTHER" id="PTHR18884">
    <property type="entry name" value="SEPTIN"/>
    <property type="match status" value="1"/>
</dbReference>
<evidence type="ECO:0000313" key="5">
    <source>
        <dbReference type="Proteomes" id="UP000249497"/>
    </source>
</evidence>
<sequence>MMRPPVPDLGVPRSRKASLEQQWTDPRSAAPATFFLARSSTHTTDHDGELPPDEIERPAESLCLYGVHSLEEVDISRDILSNTSCNPQPDMEESVTRTHQPLFQDEEEEREARQTIRRRSTLKPSDMLTTSSIKPSRPSPEGLSSRPLTPLTFDNPDDHSSLPSSPRSISNHSMRHLDDISITDDLSSQAVASGEEAEEEEEEEEEEDDDDDDYRIAHYPVSDNTSQLIMPSIKMPSRKPFTDRGKALGRLKVLVAGASGLGKSSLIQSIVQACDDIVHMDDVTSASPTRISRPSITSSRTSHNSRFPQVVTTEIYASTKPYPSWWSDLEDSRVLRRRRSTGDVVLERNICFVDTSATSVGRLEQTDSVIQYIRQQLSRATTAVDALNHDFQNLLAGNGGTQVDAVLYLISKETLPVDMECIQRLCDWTNVIPLIAKADLLNDENIFALKSSFLKHAQRLSIKPFRLGDSSTDTEDINGHLPFAVSSAKASNDDVMDASTLMSPDYVQPLVPSELMLLVRRIFDRENVAWMRHSAAKKLALQQQERPSQEQQQQEEECHLPLSALTLAHGVHRGSPTYTMARLADHTRQEERLARVQLAKWASDLQQSLQNERDRYAAMARSERAIWLTERIGECVVEGSLIPITQTPGFCGLHRPTEKASGGGVVLRTANGHNLEYQVARLSPQDPLGLVRWYEDLRQRGWTVVQVVGSFGVIGGLAFCLAKACGFPSRNLCEWHLDWYNTSN</sequence>
<evidence type="ECO:0000259" key="3">
    <source>
        <dbReference type="PROSITE" id="PS51719"/>
    </source>
</evidence>
<dbReference type="PROSITE" id="PS51719">
    <property type="entry name" value="G_SEPTIN"/>
    <property type="match status" value="1"/>
</dbReference>
<feature type="region of interest" description="Disordered" evidence="2">
    <location>
        <begin position="186"/>
        <end position="217"/>
    </location>
</feature>
<feature type="domain" description="Septin-type G" evidence="3">
    <location>
        <begin position="247"/>
        <end position="549"/>
    </location>
</feature>
<dbReference type="InterPro" id="IPR027417">
    <property type="entry name" value="P-loop_NTPase"/>
</dbReference>
<keyword evidence="1" id="KW-0342">GTP-binding</keyword>
<reference evidence="4 5" key="1">
    <citation type="submission" date="2018-02" db="EMBL/GenBank/DDBJ databases">
        <title>The genomes of Aspergillus section Nigri reveals drivers in fungal speciation.</title>
        <authorList>
            <consortium name="DOE Joint Genome Institute"/>
            <person name="Vesth T.C."/>
            <person name="Nybo J."/>
            <person name="Theobald S."/>
            <person name="Brandl J."/>
            <person name="Frisvad J.C."/>
            <person name="Nielsen K.F."/>
            <person name="Lyhne E.K."/>
            <person name="Kogle M.E."/>
            <person name="Kuo A."/>
            <person name="Riley R."/>
            <person name="Clum A."/>
            <person name="Nolan M."/>
            <person name="Lipzen A."/>
            <person name="Salamov A."/>
            <person name="Henrissat B."/>
            <person name="Wiebenga A."/>
            <person name="De vries R.P."/>
            <person name="Grigoriev I.V."/>
            <person name="Mortensen U.H."/>
            <person name="Andersen M.R."/>
            <person name="Baker S.E."/>
        </authorList>
    </citation>
    <scope>NUCLEOTIDE SEQUENCE [LARGE SCALE GENOMIC DNA]</scope>
    <source>
        <strain evidence="4 5">CBS 114.51</strain>
    </source>
</reference>
<evidence type="ECO:0000256" key="2">
    <source>
        <dbReference type="SAM" id="MobiDB-lite"/>
    </source>
</evidence>
<keyword evidence="5" id="KW-1185">Reference proteome</keyword>
<protein>
    <recommendedName>
        <fullName evidence="3">Septin-type G domain-containing protein</fullName>
    </recommendedName>
</protein>
<feature type="region of interest" description="Disordered" evidence="2">
    <location>
        <begin position="285"/>
        <end position="304"/>
    </location>
</feature>
<dbReference type="GeneID" id="37173342"/>
<feature type="region of interest" description="Disordered" evidence="2">
    <location>
        <begin position="80"/>
        <end position="172"/>
    </location>
</feature>
<dbReference type="OrthoDB" id="4150765at2759"/>
<keyword evidence="1" id="KW-0547">Nucleotide-binding</keyword>
<dbReference type="SUPFAM" id="SSF52540">
    <property type="entry name" value="P-loop containing nucleoside triphosphate hydrolases"/>
    <property type="match status" value="1"/>
</dbReference>
<proteinExistence type="inferred from homology"/>
<feature type="compositionally biased region" description="Acidic residues" evidence="2">
    <location>
        <begin position="195"/>
        <end position="213"/>
    </location>
</feature>
<dbReference type="Pfam" id="PF00735">
    <property type="entry name" value="Septin"/>
    <property type="match status" value="1"/>
</dbReference>
<dbReference type="GO" id="GO:0005525">
    <property type="term" value="F:GTP binding"/>
    <property type="evidence" value="ECO:0007669"/>
    <property type="project" value="UniProtKB-KW"/>
</dbReference>
<dbReference type="AlphaFoldDB" id="A0A8T8XCL7"/>
<evidence type="ECO:0000256" key="1">
    <source>
        <dbReference type="RuleBase" id="RU004560"/>
    </source>
</evidence>
<feature type="compositionally biased region" description="Low complexity" evidence="2">
    <location>
        <begin position="161"/>
        <end position="172"/>
    </location>
</feature>
<evidence type="ECO:0000313" key="4">
    <source>
        <dbReference type="EMBL" id="RAH85162.1"/>
    </source>
</evidence>
<dbReference type="Proteomes" id="UP000249497">
    <property type="component" value="Unassembled WGS sequence"/>
</dbReference>